<dbReference type="RefSeq" id="WP_184854965.1">
    <property type="nucleotide sequence ID" value="NZ_JACHLK010000001.1"/>
</dbReference>
<reference evidence="1 2" key="1">
    <citation type="submission" date="2020-08" db="EMBL/GenBank/DDBJ databases">
        <title>Functional genomics of gut bacteria from endangered species of beetles.</title>
        <authorList>
            <person name="Carlos-Shanley C."/>
        </authorList>
    </citation>
    <scope>NUCLEOTIDE SEQUENCE [LARGE SCALE GENOMIC DNA]</scope>
    <source>
        <strain evidence="1 2">S00198</strain>
    </source>
</reference>
<gene>
    <name evidence="1" type="ORF">HNP48_000174</name>
</gene>
<evidence type="ECO:0008006" key="3">
    <source>
        <dbReference type="Google" id="ProtNLM"/>
    </source>
</evidence>
<dbReference type="Proteomes" id="UP000575083">
    <property type="component" value="Unassembled WGS sequence"/>
</dbReference>
<sequence length="184" mass="21095">MIHPHATREEELHFRRIDMRSWKRSDGLYELEGRVTDRKPHEFVPWRGGKEVAAGEPIHDMGVRLVFDTELCIHGVETFTEAAPYEQCPEGGRALQSLIGLRMTSGWSKEVRSRLGGARSCTHLMELLIPMATTAFQSLSQFNRGRAERVDANGRPLKIDSCYAYGESRDLVRMHWPEHYKKGD</sequence>
<dbReference type="EMBL" id="JACHLK010000001">
    <property type="protein sequence ID" value="MBB6557510.1"/>
    <property type="molecule type" value="Genomic_DNA"/>
</dbReference>
<protein>
    <recommendedName>
        <fullName evidence="3">DUF2889 domain-containing protein</fullName>
    </recommendedName>
</protein>
<evidence type="ECO:0000313" key="2">
    <source>
        <dbReference type="Proteomes" id="UP000575083"/>
    </source>
</evidence>
<evidence type="ECO:0000313" key="1">
    <source>
        <dbReference type="EMBL" id="MBB6557510.1"/>
    </source>
</evidence>
<organism evidence="1 2">
    <name type="scientific">Acidovorax soli</name>
    <dbReference type="NCBI Taxonomy" id="592050"/>
    <lineage>
        <taxon>Bacteria</taxon>
        <taxon>Pseudomonadati</taxon>
        <taxon>Pseudomonadota</taxon>
        <taxon>Betaproteobacteria</taxon>
        <taxon>Burkholderiales</taxon>
        <taxon>Comamonadaceae</taxon>
        <taxon>Acidovorax</taxon>
    </lineage>
</organism>
<dbReference type="Pfam" id="PF11136">
    <property type="entry name" value="DUF2889"/>
    <property type="match status" value="1"/>
</dbReference>
<accession>A0A7X0P8Y2</accession>
<proteinExistence type="predicted"/>
<comment type="caution">
    <text evidence="1">The sequence shown here is derived from an EMBL/GenBank/DDBJ whole genome shotgun (WGS) entry which is preliminary data.</text>
</comment>
<keyword evidence="2" id="KW-1185">Reference proteome</keyword>
<dbReference type="InterPro" id="IPR021312">
    <property type="entry name" value="DUF2889"/>
</dbReference>
<name>A0A7X0P8Y2_9BURK</name>
<dbReference type="AlphaFoldDB" id="A0A7X0P8Y2"/>